<dbReference type="InParanoid" id="A0A1E7ERN6"/>
<reference evidence="2 3" key="1">
    <citation type="submission" date="2016-09" db="EMBL/GenBank/DDBJ databases">
        <title>Extensive genetic diversity and differential bi-allelic expression allows diatom success in the polar Southern Ocean.</title>
        <authorList>
            <consortium name="DOE Joint Genome Institute"/>
            <person name="Mock T."/>
            <person name="Otillar R.P."/>
            <person name="Strauss J."/>
            <person name="Dupont C."/>
            <person name="Frickenhaus S."/>
            <person name="Maumus F."/>
            <person name="Mcmullan M."/>
            <person name="Sanges R."/>
            <person name="Schmutz J."/>
            <person name="Toseland A."/>
            <person name="Valas R."/>
            <person name="Veluchamy A."/>
            <person name="Ward B.J."/>
            <person name="Allen A."/>
            <person name="Barry K."/>
            <person name="Falciatore A."/>
            <person name="Ferrante M."/>
            <person name="Fortunato A.E."/>
            <person name="Gloeckner G."/>
            <person name="Gruber A."/>
            <person name="Hipkin R."/>
            <person name="Janech M."/>
            <person name="Kroth P."/>
            <person name="Leese F."/>
            <person name="Lindquist E."/>
            <person name="Lyon B.R."/>
            <person name="Martin J."/>
            <person name="Mayer C."/>
            <person name="Parker M."/>
            <person name="Quesneville H."/>
            <person name="Raymond J."/>
            <person name="Uhlig C."/>
            <person name="Valentin K.U."/>
            <person name="Worden A.Z."/>
            <person name="Armbrust E.V."/>
            <person name="Bowler C."/>
            <person name="Green B."/>
            <person name="Moulton V."/>
            <person name="Van Oosterhout C."/>
            <person name="Grigoriev I."/>
        </authorList>
    </citation>
    <scope>NUCLEOTIDE SEQUENCE [LARGE SCALE GENOMIC DNA]</scope>
    <source>
        <strain evidence="2 3">CCMP1102</strain>
    </source>
</reference>
<feature type="compositionally biased region" description="Low complexity" evidence="1">
    <location>
        <begin position="120"/>
        <end position="136"/>
    </location>
</feature>
<proteinExistence type="predicted"/>
<protein>
    <submittedName>
        <fullName evidence="2">Uncharacterized protein</fullName>
    </submittedName>
</protein>
<evidence type="ECO:0000256" key="1">
    <source>
        <dbReference type="SAM" id="MobiDB-lite"/>
    </source>
</evidence>
<feature type="compositionally biased region" description="Low complexity" evidence="1">
    <location>
        <begin position="1"/>
        <end position="15"/>
    </location>
</feature>
<gene>
    <name evidence="2" type="ORF">FRACYDRAFT_264489</name>
</gene>
<feature type="region of interest" description="Disordered" evidence="1">
    <location>
        <begin position="1"/>
        <end position="89"/>
    </location>
</feature>
<evidence type="ECO:0000313" key="3">
    <source>
        <dbReference type="Proteomes" id="UP000095751"/>
    </source>
</evidence>
<feature type="compositionally biased region" description="Basic and acidic residues" evidence="1">
    <location>
        <begin position="29"/>
        <end position="38"/>
    </location>
</feature>
<dbReference type="AlphaFoldDB" id="A0A1E7ERN6"/>
<feature type="compositionally biased region" description="Low complexity" evidence="1">
    <location>
        <begin position="41"/>
        <end position="77"/>
    </location>
</feature>
<name>A0A1E7ERN6_9STRA</name>
<evidence type="ECO:0000313" key="2">
    <source>
        <dbReference type="EMBL" id="OEU08506.1"/>
    </source>
</evidence>
<dbReference type="KEGG" id="fcy:FRACYDRAFT_264489"/>
<dbReference type="EMBL" id="KV784379">
    <property type="protein sequence ID" value="OEU08506.1"/>
    <property type="molecule type" value="Genomic_DNA"/>
</dbReference>
<sequence length="769" mass="85347">MADEATTVASASTTEGNHMEVQDQANPEISRRVERVDSSDVDSSSDSSTSSSSTSESSNKSDVDSSSSSDSSGSIYSDSEDSDATTGTAGTALGGIDAVASSTSASTSTSTTPMPVAAAVAGGGQQQQQLQSTVTQRPRCGPSPKWHDYFLHSKERISGSYNVPDAIEFVGQKHCCNGVLIYGTKISSEDYRTLLDGRTLEVSKRLHIIINSPHFHLFFFILHIKPKPWKEFFKEFLIFDEHTITTQFSDRIQDRRRSPPLKAFVEDCVTRLTEEDQDILFQLNLRLEDNEKIRIVSLVLRYGWDFVLNEIRVGGLNCYEDLQDLPLFTMTTEEFKTKYGVVDINNIIKRSTILYPLFVVPVSICGIIAYTIRVGATQSTLNQNHISSQWVLPSTNSGGCGGPGISSPITDNLTSHLSTPTLSWNHKEGDVSSIAGTIDKHPIYPVFDAVSVDDESTNIKIIAIGDSAVATSPVGVVIEYTTDSTASNKDQIHEGTELSPTMDCMFVATDTCIICNSTCWEYVDNTEIDIKTEDGNELVSEGEDTKEEATTGEENESNDRELTSSFLVWCVVLVCTVLSVLLSLTTESVDNDDYYLSDEEENDDEFNEFIAERKLILADAKNLKTLAVHYLHPEKPVDGVDATVFGRNYFGRASAPTEYDDDDNFMTTLSRVRDGLVVQDMEDERNAIMEDLKQLKTTADWYLHPEKPIVLSDATACGRNYFTRPSAPEYDDDEEDDMEEERYEIQAFKNIFGLQVPVFRQFLFLGEQE</sequence>
<accession>A0A1E7ERN6</accession>
<feature type="region of interest" description="Disordered" evidence="1">
    <location>
        <begin position="533"/>
        <end position="558"/>
    </location>
</feature>
<organism evidence="2 3">
    <name type="scientific">Fragilariopsis cylindrus CCMP1102</name>
    <dbReference type="NCBI Taxonomy" id="635003"/>
    <lineage>
        <taxon>Eukaryota</taxon>
        <taxon>Sar</taxon>
        <taxon>Stramenopiles</taxon>
        <taxon>Ochrophyta</taxon>
        <taxon>Bacillariophyta</taxon>
        <taxon>Bacillariophyceae</taxon>
        <taxon>Bacillariophycidae</taxon>
        <taxon>Bacillariales</taxon>
        <taxon>Bacillariaceae</taxon>
        <taxon>Fragilariopsis</taxon>
    </lineage>
</organism>
<dbReference type="Proteomes" id="UP000095751">
    <property type="component" value="Unassembled WGS sequence"/>
</dbReference>
<feature type="region of interest" description="Disordered" evidence="1">
    <location>
        <begin position="120"/>
        <end position="141"/>
    </location>
</feature>
<keyword evidence="3" id="KW-1185">Reference proteome</keyword>
<feature type="compositionally biased region" description="Acidic residues" evidence="1">
    <location>
        <begin position="540"/>
        <end position="556"/>
    </location>
</feature>